<dbReference type="AlphaFoldDB" id="A0A6A5U841"/>
<name>A0A6A5U841_9PLEO</name>
<gene>
    <name evidence="2" type="ORF">CC80DRAFT_590348</name>
</gene>
<evidence type="ECO:0000313" key="3">
    <source>
        <dbReference type="Proteomes" id="UP000800035"/>
    </source>
</evidence>
<sequence length="209" mass="22721">MAPPSLISHLMRIFSSSDLQIATEGAFLSTDEEIHAWRKSTMSELKTLGINGALIAAVVSAAFSWPSIDTAPWPSQAFFYCSLMFSVMVVGVSVQQITILNAVGSQSLQKLGHFVRKEGGKWATRTAMNAPIRFLDLSILTFFAGLLVLVFDRAATEERWGKDGKIAVVVGLALAFLVGMHVLDLMFIAKLSRATVDDGKGTGREERVN</sequence>
<feature type="transmembrane region" description="Helical" evidence="1">
    <location>
        <begin position="48"/>
        <end position="65"/>
    </location>
</feature>
<evidence type="ECO:0000256" key="1">
    <source>
        <dbReference type="SAM" id="Phobius"/>
    </source>
</evidence>
<dbReference type="OrthoDB" id="2150604at2759"/>
<keyword evidence="1" id="KW-1133">Transmembrane helix</keyword>
<proteinExistence type="predicted"/>
<accession>A0A6A5U841</accession>
<feature type="transmembrane region" description="Helical" evidence="1">
    <location>
        <begin position="77"/>
        <end position="103"/>
    </location>
</feature>
<reference evidence="2" key="1">
    <citation type="journal article" date="2020" name="Stud. Mycol.">
        <title>101 Dothideomycetes genomes: a test case for predicting lifestyles and emergence of pathogens.</title>
        <authorList>
            <person name="Haridas S."/>
            <person name="Albert R."/>
            <person name="Binder M."/>
            <person name="Bloem J."/>
            <person name="Labutti K."/>
            <person name="Salamov A."/>
            <person name="Andreopoulos B."/>
            <person name="Baker S."/>
            <person name="Barry K."/>
            <person name="Bills G."/>
            <person name="Bluhm B."/>
            <person name="Cannon C."/>
            <person name="Castanera R."/>
            <person name="Culley D."/>
            <person name="Daum C."/>
            <person name="Ezra D."/>
            <person name="Gonzalez J."/>
            <person name="Henrissat B."/>
            <person name="Kuo A."/>
            <person name="Liang C."/>
            <person name="Lipzen A."/>
            <person name="Lutzoni F."/>
            <person name="Magnuson J."/>
            <person name="Mondo S."/>
            <person name="Nolan M."/>
            <person name="Ohm R."/>
            <person name="Pangilinan J."/>
            <person name="Park H.-J."/>
            <person name="Ramirez L."/>
            <person name="Alfaro M."/>
            <person name="Sun H."/>
            <person name="Tritt A."/>
            <person name="Yoshinaga Y."/>
            <person name="Zwiers L.-H."/>
            <person name="Turgeon B."/>
            <person name="Goodwin S."/>
            <person name="Spatafora J."/>
            <person name="Crous P."/>
            <person name="Grigoriev I."/>
        </authorList>
    </citation>
    <scope>NUCLEOTIDE SEQUENCE</scope>
    <source>
        <strain evidence="2">CBS 675.92</strain>
    </source>
</reference>
<protein>
    <submittedName>
        <fullName evidence="2">Uncharacterized protein</fullName>
    </submittedName>
</protein>
<feature type="transmembrane region" description="Helical" evidence="1">
    <location>
        <begin position="134"/>
        <end position="154"/>
    </location>
</feature>
<organism evidence="2 3">
    <name type="scientific">Byssothecium circinans</name>
    <dbReference type="NCBI Taxonomy" id="147558"/>
    <lineage>
        <taxon>Eukaryota</taxon>
        <taxon>Fungi</taxon>
        <taxon>Dikarya</taxon>
        <taxon>Ascomycota</taxon>
        <taxon>Pezizomycotina</taxon>
        <taxon>Dothideomycetes</taxon>
        <taxon>Pleosporomycetidae</taxon>
        <taxon>Pleosporales</taxon>
        <taxon>Massarineae</taxon>
        <taxon>Massarinaceae</taxon>
        <taxon>Byssothecium</taxon>
    </lineage>
</organism>
<keyword evidence="3" id="KW-1185">Reference proteome</keyword>
<dbReference type="EMBL" id="ML976983">
    <property type="protein sequence ID" value="KAF1960012.1"/>
    <property type="molecule type" value="Genomic_DNA"/>
</dbReference>
<keyword evidence="1" id="KW-0472">Membrane</keyword>
<evidence type="ECO:0000313" key="2">
    <source>
        <dbReference type="EMBL" id="KAF1960012.1"/>
    </source>
</evidence>
<dbReference type="Proteomes" id="UP000800035">
    <property type="component" value="Unassembled WGS sequence"/>
</dbReference>
<feature type="transmembrane region" description="Helical" evidence="1">
    <location>
        <begin position="166"/>
        <end position="183"/>
    </location>
</feature>
<keyword evidence="1" id="KW-0812">Transmembrane</keyword>